<name>B0XAK5_CULQU</name>
<sequence length="208" mass="22939">MAPETQNGVEVGGWGGFVTEINLYLSVLTEQLGFYRRGVVCAEFGKVCHPGRLITGSKTESTVSTRIQCPTSIPTVYKTVTLQAVERSFFSNQEAHVVCVLRQTEQVYTSSDDPFRQGDGLSCALFNIVLEGIIRRAGIETSGTIMNKSYQLLAFADDIDIVARNLETVKDVYTRLKVQARRVGLGMNTTKTKYMRGRGSKDAQVSPL</sequence>
<dbReference type="EnsemblMetazoa" id="CPIJ016295-RA">
    <property type="protein sequence ID" value="CPIJ016295-PA"/>
    <property type="gene ID" value="CPIJ016295"/>
</dbReference>
<dbReference type="OrthoDB" id="7760841at2759"/>
<reference evidence="3" key="2">
    <citation type="submission" date="2020-05" db="UniProtKB">
        <authorList>
            <consortium name="EnsemblMetazoa"/>
        </authorList>
    </citation>
    <scope>IDENTIFICATION</scope>
    <source>
        <strain evidence="3">JHB</strain>
    </source>
</reference>
<proteinExistence type="predicted"/>
<evidence type="ECO:0000259" key="1">
    <source>
        <dbReference type="Pfam" id="PF00078"/>
    </source>
</evidence>
<dbReference type="VEuPathDB" id="VectorBase:CPIJ016295"/>
<protein>
    <recommendedName>
        <fullName evidence="1">Reverse transcriptase domain-containing protein</fullName>
    </recommendedName>
</protein>
<feature type="domain" description="Reverse transcriptase" evidence="1">
    <location>
        <begin position="115"/>
        <end position="196"/>
    </location>
</feature>
<accession>B0XAK5</accession>
<keyword evidence="4" id="KW-1185">Reference proteome</keyword>
<dbReference type="VEuPathDB" id="VectorBase:CQUJHB017755"/>
<evidence type="ECO:0000313" key="4">
    <source>
        <dbReference type="Proteomes" id="UP000002320"/>
    </source>
</evidence>
<gene>
    <name evidence="3" type="primary">6050008</name>
    <name evidence="2" type="ORF">CpipJ_CPIJ016295</name>
</gene>
<organism>
    <name type="scientific">Culex quinquefasciatus</name>
    <name type="common">Southern house mosquito</name>
    <name type="synonym">Culex pungens</name>
    <dbReference type="NCBI Taxonomy" id="7176"/>
    <lineage>
        <taxon>Eukaryota</taxon>
        <taxon>Metazoa</taxon>
        <taxon>Ecdysozoa</taxon>
        <taxon>Arthropoda</taxon>
        <taxon>Hexapoda</taxon>
        <taxon>Insecta</taxon>
        <taxon>Pterygota</taxon>
        <taxon>Neoptera</taxon>
        <taxon>Endopterygota</taxon>
        <taxon>Diptera</taxon>
        <taxon>Nematocera</taxon>
        <taxon>Culicoidea</taxon>
        <taxon>Culicidae</taxon>
        <taxon>Culicinae</taxon>
        <taxon>Culicini</taxon>
        <taxon>Culex</taxon>
        <taxon>Culex</taxon>
    </lineage>
</organism>
<dbReference type="EMBL" id="DS232587">
    <property type="protein sequence ID" value="EDS43741.1"/>
    <property type="molecule type" value="Genomic_DNA"/>
</dbReference>
<evidence type="ECO:0000313" key="3">
    <source>
        <dbReference type="EnsemblMetazoa" id="CPIJ016295-PA"/>
    </source>
</evidence>
<evidence type="ECO:0000313" key="2">
    <source>
        <dbReference type="EMBL" id="EDS43741.1"/>
    </source>
</evidence>
<reference evidence="2" key="1">
    <citation type="submission" date="2007-03" db="EMBL/GenBank/DDBJ databases">
        <title>Annotation of Culex pipiens quinquefasciatus.</title>
        <authorList>
            <consortium name="The Broad Institute Genome Sequencing Platform"/>
            <person name="Atkinson P.W."/>
            <person name="Hemingway J."/>
            <person name="Christensen B.M."/>
            <person name="Higgs S."/>
            <person name="Kodira C."/>
            <person name="Hannick L."/>
            <person name="Megy K."/>
            <person name="O'Leary S."/>
            <person name="Pearson M."/>
            <person name="Haas B.J."/>
            <person name="Mauceli E."/>
            <person name="Wortman J.R."/>
            <person name="Lee N.H."/>
            <person name="Guigo R."/>
            <person name="Stanke M."/>
            <person name="Alvarado L."/>
            <person name="Amedeo P."/>
            <person name="Antoine C.H."/>
            <person name="Arensburger P."/>
            <person name="Bidwell S.L."/>
            <person name="Crawford M."/>
            <person name="Camaro F."/>
            <person name="Devon K."/>
            <person name="Engels R."/>
            <person name="Hammond M."/>
            <person name="Howarth C."/>
            <person name="Koehrsen M."/>
            <person name="Lawson D."/>
            <person name="Montgomery P."/>
            <person name="Nene V."/>
            <person name="Nusbaum C."/>
            <person name="Puiu D."/>
            <person name="Romero-Severson J."/>
            <person name="Severson D.W."/>
            <person name="Shumway M."/>
            <person name="Sisk P."/>
            <person name="Stolte C."/>
            <person name="Zeng Q."/>
            <person name="Eisenstadt E."/>
            <person name="Fraser-Liggett C."/>
            <person name="Strausberg R."/>
            <person name="Galagan J."/>
            <person name="Birren B."/>
            <person name="Collins F.H."/>
        </authorList>
    </citation>
    <scope>NUCLEOTIDE SEQUENCE [LARGE SCALE GENOMIC DNA]</scope>
    <source>
        <strain evidence="2">JHB</strain>
    </source>
</reference>
<dbReference type="HOGENOM" id="CLU_1322065_0_0_1"/>
<dbReference type="InterPro" id="IPR000477">
    <property type="entry name" value="RT_dom"/>
</dbReference>
<dbReference type="Proteomes" id="UP000002320">
    <property type="component" value="Unassembled WGS sequence"/>
</dbReference>
<dbReference type="KEGG" id="cqu:CpipJ_CPIJ016295"/>
<dbReference type="InParanoid" id="B0XAK5"/>
<dbReference type="Pfam" id="PF00078">
    <property type="entry name" value="RVT_1"/>
    <property type="match status" value="1"/>
</dbReference>
<dbReference type="eggNOG" id="ENOG502SX9K">
    <property type="taxonomic scope" value="Eukaryota"/>
</dbReference>
<dbReference type="AlphaFoldDB" id="B0XAK5"/>